<dbReference type="SUPFAM" id="SSF49899">
    <property type="entry name" value="Concanavalin A-like lectins/glucanases"/>
    <property type="match status" value="1"/>
</dbReference>
<dbReference type="CDD" id="cd00110">
    <property type="entry name" value="LamG"/>
    <property type="match status" value="1"/>
</dbReference>
<dbReference type="PANTHER" id="PTHR19328">
    <property type="entry name" value="HEDGEHOG-INTERACTING PROTEIN"/>
    <property type="match status" value="1"/>
</dbReference>
<gene>
    <name evidence="3" type="ORF">LOD99_6518</name>
</gene>
<dbReference type="Pfam" id="PF07995">
    <property type="entry name" value="GSDH"/>
    <property type="match status" value="1"/>
</dbReference>
<proteinExistence type="predicted"/>
<dbReference type="Proteomes" id="UP001165289">
    <property type="component" value="Unassembled WGS sequence"/>
</dbReference>
<comment type="caution">
    <text evidence="1">Lacks conserved residue(s) required for the propagation of feature annotation.</text>
</comment>
<dbReference type="InterPro" id="IPR011042">
    <property type="entry name" value="6-blade_b-propeller_TolB-like"/>
</dbReference>
<reference evidence="3 4" key="1">
    <citation type="journal article" date="2023" name="BMC Biol.">
        <title>The compact genome of the sponge Oopsacas minuta (Hexactinellida) is lacking key metazoan core genes.</title>
        <authorList>
            <person name="Santini S."/>
            <person name="Schenkelaars Q."/>
            <person name="Jourda C."/>
            <person name="Duchesne M."/>
            <person name="Belahbib H."/>
            <person name="Rocher C."/>
            <person name="Selva M."/>
            <person name="Riesgo A."/>
            <person name="Vervoort M."/>
            <person name="Leys S.P."/>
            <person name="Kodjabachian L."/>
            <person name="Le Bivic A."/>
            <person name="Borchiellini C."/>
            <person name="Claverie J.M."/>
            <person name="Renard E."/>
        </authorList>
    </citation>
    <scope>NUCLEOTIDE SEQUENCE [LARGE SCALE GENOMIC DNA]</scope>
    <source>
        <strain evidence="3">SPO-2</strain>
    </source>
</reference>
<dbReference type="InterPro" id="IPR001791">
    <property type="entry name" value="Laminin_G"/>
</dbReference>
<organism evidence="3 4">
    <name type="scientific">Oopsacas minuta</name>
    <dbReference type="NCBI Taxonomy" id="111878"/>
    <lineage>
        <taxon>Eukaryota</taxon>
        <taxon>Metazoa</taxon>
        <taxon>Porifera</taxon>
        <taxon>Hexactinellida</taxon>
        <taxon>Hexasterophora</taxon>
        <taxon>Lyssacinosida</taxon>
        <taxon>Leucopsacidae</taxon>
        <taxon>Oopsacas</taxon>
    </lineage>
</organism>
<accession>A0AAV7JLQ4</accession>
<dbReference type="Pfam" id="PF00054">
    <property type="entry name" value="Laminin_G_1"/>
    <property type="match status" value="1"/>
</dbReference>
<evidence type="ECO:0000259" key="2">
    <source>
        <dbReference type="PROSITE" id="PS50025"/>
    </source>
</evidence>
<keyword evidence="4" id="KW-1185">Reference proteome</keyword>
<dbReference type="InterPro" id="IPR013320">
    <property type="entry name" value="ConA-like_dom_sf"/>
</dbReference>
<evidence type="ECO:0000256" key="1">
    <source>
        <dbReference type="PROSITE-ProRule" id="PRU00122"/>
    </source>
</evidence>
<dbReference type="PROSITE" id="PS50025">
    <property type="entry name" value="LAM_G_DOMAIN"/>
    <property type="match status" value="1"/>
</dbReference>
<dbReference type="InterPro" id="IPR012938">
    <property type="entry name" value="Glc/Sorbosone_DH"/>
</dbReference>
<feature type="domain" description="Laminin G" evidence="2">
    <location>
        <begin position="1"/>
        <end position="163"/>
    </location>
</feature>
<dbReference type="AlphaFoldDB" id="A0AAV7JLQ4"/>
<dbReference type="PANTHER" id="PTHR19328:SF75">
    <property type="entry name" value="ALDOSE SUGAR DEHYDROGENASE YLII"/>
    <property type="match status" value="1"/>
</dbReference>
<evidence type="ECO:0000313" key="3">
    <source>
        <dbReference type="EMBL" id="KAI6649728.1"/>
    </source>
</evidence>
<dbReference type="Gene3D" id="2.120.10.30">
    <property type="entry name" value="TolB, C-terminal domain"/>
    <property type="match status" value="1"/>
</dbReference>
<dbReference type="Gene3D" id="2.60.120.200">
    <property type="match status" value="1"/>
</dbReference>
<name>A0AAV7JLQ4_9METZ</name>
<dbReference type="SUPFAM" id="SSF50952">
    <property type="entry name" value="Soluble quinoprotein glucose dehydrogenase"/>
    <property type="match status" value="1"/>
</dbReference>
<protein>
    <submittedName>
        <fullName evidence="3">HHIP-like protein 1 isoform X3</fullName>
    </submittedName>
</protein>
<evidence type="ECO:0000313" key="4">
    <source>
        <dbReference type="Proteomes" id="UP001165289"/>
    </source>
</evidence>
<dbReference type="InterPro" id="IPR011041">
    <property type="entry name" value="Quinoprot_gluc/sorb_DH_b-prop"/>
</dbReference>
<dbReference type="EMBL" id="JAKMXF010000318">
    <property type="protein sequence ID" value="KAI6649728.1"/>
    <property type="molecule type" value="Genomic_DNA"/>
</dbReference>
<comment type="caution">
    <text evidence="3">The sequence shown here is derived from an EMBL/GenBank/DDBJ whole genome shotgun (WGS) entry which is preliminary data.</text>
</comment>
<sequence>MRKRTPAATIIPILQAGSISEGLLGCGKNIARKFAIIFIKFIHTVDIHMFDLGSGSRTLVSTQSIELGKPISIRAIRNEKSGQLFIDDNLEASGDSPGISNFFAVNTDIYLGGVPFGHLIAPFGSTQGFEGCIGSFQLDIMQTFYIFLVLLLDILTVNCHPQCLDYLPPFSPDHPTFCANDYPTLSCCTQRQEYELAFRFWTKIWKLNRIERGVCSEYIRKALCTECSPYSAHIYDAEGVSAAQQSPGLCPLFCTALYRYNCSDVILELFGIQKREYTSAEDFCSDFAISDSDYCYPGVLEISTDVTSGIKTPVDDGDPDRDNCLCVREIISSLRNPIALVAAYDGTHRMFVAEQLGIVHVILPDGTKLAEPFLDISSRVLVSSYKGDERGFLGIAFHPLFKKNRRVYVYYSVSNTDNQVDEYGRRASHVSRLSQFTLSTTDPNRLDESSEEIILELPEPRSNHNGGSLFFDLDNYLYLSLGDGGGRGDDFGSIGNGQNTTNIHGTMVRIDVDDISTRREGFMYGIPPSNPFINSDFSEVRHEIFAYGFRNIWRCSLDRGDSETNAGQGRILCGDVGQGRYEEVDLVKKGKNYGWRVMEGNTCYQDCNSENDDFEPPIIVYAHSEGKSVIGGKVYRGCLFPRLKGKYIFGDYTSGTLFYGIENESTGHWSKEDICLAADSSCLGGGNSNSYKTGILSFGESESGEIYFLSTSNPSSTAKSGSIYQLVDPTSREECDFSVKQPKLISSPSNWEHSNLCRGCGSTTLTSTNICNIIDDFVIIVSFISRGKDPFTSEVYWLVEVNDIMLLLDRSLHTNGDVIELWESNTSVLCRCISSKVNDIVTERPKLDTQYIVSGRVKGNALYVYRGTLVLEMNDDRQNVLDEYFNSCFT</sequence>